<feature type="transmembrane region" description="Helical" evidence="1">
    <location>
        <begin position="40"/>
        <end position="62"/>
    </location>
</feature>
<name>F9ZV51_METMM</name>
<keyword evidence="1" id="KW-0812">Transmembrane</keyword>
<evidence type="ECO:0000256" key="2">
    <source>
        <dbReference type="SAM" id="SignalP"/>
    </source>
</evidence>
<reference key="2">
    <citation type="submission" date="2011-05" db="EMBL/GenBank/DDBJ databases">
        <title>Complete genome sequence of the aerobic marine methanotroph Methylomonas methanica MC09.</title>
        <authorList>
            <person name="Boden R."/>
            <person name="Cunliffe M."/>
            <person name="Scanlan J."/>
            <person name="Moussard H."/>
            <person name="Kits K.D."/>
            <person name="Klotz M."/>
            <person name="Jetten M."/>
            <person name="Vuilleumier S."/>
            <person name="Han J."/>
            <person name="Peters L."/>
            <person name="Mikhailova N."/>
            <person name="Teshima H."/>
            <person name="Tapia R."/>
            <person name="Kyrpides N."/>
            <person name="Ivanova N."/>
            <person name="Pagani I."/>
            <person name="Cheng J.-F."/>
            <person name="Goodwin L."/>
            <person name="Han C."/>
            <person name="Hauser L."/>
            <person name="Land M."/>
            <person name="Lapidus A."/>
            <person name="Lucas S."/>
            <person name="Pitluck S."/>
            <person name="Woyke T."/>
            <person name="Stein L.Y."/>
            <person name="Murrell C."/>
        </authorList>
    </citation>
    <scope>NUCLEOTIDE SEQUENCE</scope>
    <source>
        <strain>MC09</strain>
    </source>
</reference>
<dbReference type="InterPro" id="IPR057886">
    <property type="entry name" value="Inovirus_capsid"/>
</dbReference>
<keyword evidence="4" id="KW-1185">Reference proteome</keyword>
<organism evidence="3 4">
    <name type="scientific">Methylomonas methanica (strain DSM 25384 / MC09)</name>
    <dbReference type="NCBI Taxonomy" id="857087"/>
    <lineage>
        <taxon>Bacteria</taxon>
        <taxon>Pseudomonadati</taxon>
        <taxon>Pseudomonadota</taxon>
        <taxon>Gammaproteobacteria</taxon>
        <taxon>Methylococcales</taxon>
        <taxon>Methylococcaceae</taxon>
        <taxon>Methylomonas</taxon>
    </lineage>
</organism>
<keyword evidence="1" id="KW-1133">Transmembrane helix</keyword>
<sequence>MKYRNIAKKYGAVIGAVSALALATFGSAHADPIAMDFSGLTGAVDTTTITAAITAFAAVKIAPGMLKWGFNKVIGWFR</sequence>
<dbReference type="eggNOG" id="ENOG502ZJZR">
    <property type="taxonomic scope" value="Bacteria"/>
</dbReference>
<evidence type="ECO:0000313" key="3">
    <source>
        <dbReference type="EMBL" id="AEF99484.1"/>
    </source>
</evidence>
<dbReference type="RefSeq" id="WP_013817750.1">
    <property type="nucleotide sequence ID" value="NC_015572.1"/>
</dbReference>
<dbReference type="Proteomes" id="UP000008888">
    <property type="component" value="Chromosome"/>
</dbReference>
<proteinExistence type="predicted"/>
<evidence type="ECO:0000256" key="1">
    <source>
        <dbReference type="SAM" id="Phobius"/>
    </source>
</evidence>
<dbReference type="EMBL" id="CP002738">
    <property type="protein sequence ID" value="AEF99484.1"/>
    <property type="molecule type" value="Genomic_DNA"/>
</dbReference>
<evidence type="ECO:0000313" key="4">
    <source>
        <dbReference type="Proteomes" id="UP000008888"/>
    </source>
</evidence>
<feature type="signal peptide" evidence="2">
    <location>
        <begin position="1"/>
        <end position="30"/>
    </location>
</feature>
<protein>
    <recommendedName>
        <fullName evidence="5">Phage coat protein</fullName>
    </recommendedName>
</protein>
<feature type="chain" id="PRO_5003392338" description="Phage coat protein" evidence="2">
    <location>
        <begin position="31"/>
        <end position="78"/>
    </location>
</feature>
<dbReference type="STRING" id="857087.Metme_1048"/>
<reference evidence="4" key="3">
    <citation type="submission" date="2011-05" db="EMBL/GenBank/DDBJ databases">
        <title>Complete sequence of Methylomonas methanica MC09.</title>
        <authorList>
            <consortium name="US DOE Joint Genome Institute"/>
            <person name="Lucas S."/>
            <person name="Han J."/>
            <person name="Lapidus A."/>
            <person name="Cheng J.-F."/>
            <person name="Goodwin L."/>
            <person name="Pitluck S."/>
            <person name="Peters L."/>
            <person name="Mikhailova N."/>
            <person name="Teshima H."/>
            <person name="Han C."/>
            <person name="Tapia R."/>
            <person name="Land M."/>
            <person name="Hauser L."/>
            <person name="Kyrpides N."/>
            <person name="Ivanova N."/>
            <person name="Pagani I."/>
            <person name="Stein L."/>
            <person name="Woyke T."/>
        </authorList>
    </citation>
    <scope>NUCLEOTIDE SEQUENCE [LARGE SCALE GENOMIC DNA]</scope>
    <source>
        <strain evidence="4">MC09</strain>
    </source>
</reference>
<gene>
    <name evidence="3" type="ordered locus">Metme_1048</name>
</gene>
<keyword evidence="1" id="KW-0472">Membrane</keyword>
<accession>F9ZV51</accession>
<dbReference type="KEGG" id="mmt:Metme_1048"/>
<evidence type="ECO:0008006" key="5">
    <source>
        <dbReference type="Google" id="ProtNLM"/>
    </source>
</evidence>
<keyword evidence="2" id="KW-0732">Signal</keyword>
<reference evidence="3 4" key="1">
    <citation type="journal article" date="2011" name="J. Bacteriol.">
        <title>Complete Genome Sequence of the Aerobic Marine Methanotroph Methylomonas methanica MC09.</title>
        <authorList>
            <person name="Boden R."/>
            <person name="Cunliffe M."/>
            <person name="Scanlan J."/>
            <person name="Moussard H."/>
            <person name="Kits K.D."/>
            <person name="Klotz M.G."/>
            <person name="Jetten M.S."/>
            <person name="Vuilleumier S."/>
            <person name="Han J."/>
            <person name="Peters L."/>
            <person name="Mikhailova N."/>
            <person name="Teshima H."/>
            <person name="Tapia R."/>
            <person name="Kyrpides N."/>
            <person name="Ivanova N."/>
            <person name="Pagani I."/>
            <person name="Cheng J.F."/>
            <person name="Goodwin L."/>
            <person name="Han C."/>
            <person name="Hauser L."/>
            <person name="Land M.L."/>
            <person name="Lapidus A."/>
            <person name="Lucas S."/>
            <person name="Pitluck S."/>
            <person name="Woyke T."/>
            <person name="Stein L."/>
            <person name="Murrell J.C."/>
        </authorList>
    </citation>
    <scope>NUCLEOTIDE SEQUENCE [LARGE SCALE GENOMIC DNA]</scope>
    <source>
        <strain evidence="3 4">MC09</strain>
    </source>
</reference>
<dbReference type="HOGENOM" id="CLU_200521_0_0_6"/>
<dbReference type="Pfam" id="PF25631">
    <property type="entry name" value="Inovirus_capsid"/>
    <property type="match status" value="1"/>
</dbReference>
<dbReference type="AlphaFoldDB" id="F9ZV51"/>